<feature type="transmembrane region" description="Helical" evidence="2">
    <location>
        <begin position="42"/>
        <end position="61"/>
    </location>
</feature>
<feature type="compositionally biased region" description="Low complexity" evidence="1">
    <location>
        <begin position="87"/>
        <end position="101"/>
    </location>
</feature>
<dbReference type="AlphaFoldDB" id="A0AAU7JSG0"/>
<proteinExistence type="predicted"/>
<evidence type="ECO:0008006" key="4">
    <source>
        <dbReference type="Google" id="ProtNLM"/>
    </source>
</evidence>
<keyword evidence="2" id="KW-0812">Transmembrane</keyword>
<keyword evidence="2" id="KW-1133">Transmembrane helix</keyword>
<reference evidence="3" key="1">
    <citation type="submission" date="2024-05" db="EMBL/GenBank/DDBJ databases">
        <authorList>
            <person name="Kim S."/>
            <person name="Heo J."/>
            <person name="Choi H."/>
            <person name="Choi Y."/>
            <person name="Kwon S.-W."/>
            <person name="Kim Y."/>
        </authorList>
    </citation>
    <scope>NUCLEOTIDE SEQUENCE</scope>
    <source>
        <strain evidence="3">KACC 23699</strain>
    </source>
</reference>
<feature type="compositionally biased region" description="Polar residues" evidence="1">
    <location>
        <begin position="71"/>
        <end position="86"/>
    </location>
</feature>
<dbReference type="SUPFAM" id="SSF110296">
    <property type="entry name" value="Oligoxyloglucan reducing end-specific cellobiohydrolase"/>
    <property type="match status" value="1"/>
</dbReference>
<evidence type="ECO:0000313" key="3">
    <source>
        <dbReference type="EMBL" id="XBO43039.1"/>
    </source>
</evidence>
<evidence type="ECO:0000256" key="1">
    <source>
        <dbReference type="SAM" id="MobiDB-lite"/>
    </source>
</evidence>
<dbReference type="RefSeq" id="WP_406830466.1">
    <property type="nucleotide sequence ID" value="NZ_CP157483.1"/>
</dbReference>
<protein>
    <recommendedName>
        <fullName evidence="4">Exo-alpha-sialidase</fullName>
    </recommendedName>
</protein>
<dbReference type="InterPro" id="IPR015943">
    <property type="entry name" value="WD40/YVTN_repeat-like_dom_sf"/>
</dbReference>
<sequence>MSRDPLEEFFARERGEVHELPAGEDRWEAMLAESRRPRRRGAVVWLGAAAAAAVVAASVVLGTGHGPGLQEASNRTTTSPAVSASRTTGQPTVTITTTVTPRPSGAAPSKVPPPGSTTASPKVLPVPSGFGLASMTNAGGGHLFALGSGSCATGDCTAVAASDDDGRTWSTRASFTDLTTRGPLVTPADPHQLVGIRFATPQIGYVFGGEVRRTTDGGRSWRPVAVGGRTVLSLETDGTTVWMVTAARCAHRGTAATLGCSDLQVRTGAVTSSSTSPVPVSGIPKVVENAWIAMDGPDAYLNATTTGAQQPARAIRVSGTPTVLSVPKGCDPSQGLTLAATANTRGTLVGLCPSSDAPDNRYTVVTSTDRGATWRPRPAPGLGNPTAAGVWLTATDADHLVAVVQGLPSSTGEPTSPTRMLASSTGGAAWTQVAPGGSRDTAWAGAAGGGLVYAFSGGGSYWLSHDAGSTFETVPLRR</sequence>
<dbReference type="EMBL" id="CP157483">
    <property type="protein sequence ID" value="XBO43039.1"/>
    <property type="molecule type" value="Genomic_DNA"/>
</dbReference>
<feature type="region of interest" description="Disordered" evidence="1">
    <location>
        <begin position="65"/>
        <end position="120"/>
    </location>
</feature>
<name>A0AAU7JSG0_9MICO</name>
<accession>A0AAU7JSG0</accession>
<dbReference type="Gene3D" id="2.130.10.10">
    <property type="entry name" value="YVTN repeat-like/Quinoprotein amine dehydrogenase"/>
    <property type="match status" value="2"/>
</dbReference>
<organism evidence="3">
    <name type="scientific">Pedococcus sp. KACC 23699</name>
    <dbReference type="NCBI Taxonomy" id="3149228"/>
    <lineage>
        <taxon>Bacteria</taxon>
        <taxon>Bacillati</taxon>
        <taxon>Actinomycetota</taxon>
        <taxon>Actinomycetes</taxon>
        <taxon>Micrococcales</taxon>
        <taxon>Intrasporangiaceae</taxon>
        <taxon>Pedococcus</taxon>
    </lineage>
</organism>
<keyword evidence="2" id="KW-0472">Membrane</keyword>
<evidence type="ECO:0000256" key="2">
    <source>
        <dbReference type="SAM" id="Phobius"/>
    </source>
</evidence>
<gene>
    <name evidence="3" type="ORF">ABEG17_15925</name>
</gene>